<dbReference type="Proteomes" id="UP000275408">
    <property type="component" value="Unassembled WGS sequence"/>
</dbReference>
<dbReference type="AlphaFoldDB" id="A0A3M6UUJ7"/>
<protein>
    <submittedName>
        <fullName evidence="1">Uncharacterized protein</fullName>
    </submittedName>
</protein>
<sequence length="193" mass="21736">NPKCKTNRFNHVNRELVLGPRLTRRGHSAAETIIVLQYLYIRPVMGYADVIWSSCDKEALYRFLKLQKPTAGIILYTDHLAPSNMMEPIQKKKKTTVAALNTRALLLMMSSTDSLLVESLAAFVKVKGNPKCSSHELVSPFHTTPKTNKFTHVNRELVLGLRLMPLTIDSSLSFDCHVENLCNKLALCIRVLS</sequence>
<feature type="non-terminal residue" evidence="1">
    <location>
        <position position="193"/>
    </location>
</feature>
<evidence type="ECO:0000313" key="2">
    <source>
        <dbReference type="Proteomes" id="UP000275408"/>
    </source>
</evidence>
<comment type="caution">
    <text evidence="1">The sequence shown here is derived from an EMBL/GenBank/DDBJ whole genome shotgun (WGS) entry which is preliminary data.</text>
</comment>
<dbReference type="EMBL" id="RCHS01000666">
    <property type="protein sequence ID" value="RMX57341.1"/>
    <property type="molecule type" value="Genomic_DNA"/>
</dbReference>
<evidence type="ECO:0000313" key="1">
    <source>
        <dbReference type="EMBL" id="RMX57341.1"/>
    </source>
</evidence>
<accession>A0A3M6UUJ7</accession>
<proteinExistence type="predicted"/>
<reference evidence="1 2" key="1">
    <citation type="journal article" date="2018" name="Sci. Rep.">
        <title>Comparative analysis of the Pocillopora damicornis genome highlights role of immune system in coral evolution.</title>
        <authorList>
            <person name="Cunning R."/>
            <person name="Bay R.A."/>
            <person name="Gillette P."/>
            <person name="Baker A.C."/>
            <person name="Traylor-Knowles N."/>
        </authorList>
    </citation>
    <scope>NUCLEOTIDE SEQUENCE [LARGE SCALE GENOMIC DNA]</scope>
    <source>
        <strain evidence="1">RSMAS</strain>
        <tissue evidence="1">Whole animal</tissue>
    </source>
</reference>
<name>A0A3M6UUJ7_POCDA</name>
<keyword evidence="2" id="KW-1185">Reference proteome</keyword>
<feature type="non-terminal residue" evidence="1">
    <location>
        <position position="1"/>
    </location>
</feature>
<organism evidence="1 2">
    <name type="scientific">Pocillopora damicornis</name>
    <name type="common">Cauliflower coral</name>
    <name type="synonym">Millepora damicornis</name>
    <dbReference type="NCBI Taxonomy" id="46731"/>
    <lineage>
        <taxon>Eukaryota</taxon>
        <taxon>Metazoa</taxon>
        <taxon>Cnidaria</taxon>
        <taxon>Anthozoa</taxon>
        <taxon>Hexacorallia</taxon>
        <taxon>Scleractinia</taxon>
        <taxon>Astrocoeniina</taxon>
        <taxon>Pocilloporidae</taxon>
        <taxon>Pocillopora</taxon>
    </lineage>
</organism>
<gene>
    <name evidence="1" type="ORF">pdam_00024258</name>
</gene>